<dbReference type="SUPFAM" id="SSF103473">
    <property type="entry name" value="MFS general substrate transporter"/>
    <property type="match status" value="1"/>
</dbReference>
<evidence type="ECO:0000256" key="3">
    <source>
        <dbReference type="ARBA" id="ARBA00022692"/>
    </source>
</evidence>
<feature type="transmembrane region" description="Helical" evidence="6">
    <location>
        <begin position="150"/>
        <end position="169"/>
    </location>
</feature>
<accession>A0AAN6YAY5</accession>
<dbReference type="InterPro" id="IPR036259">
    <property type="entry name" value="MFS_trans_sf"/>
</dbReference>
<dbReference type="PANTHER" id="PTHR23501:SF201">
    <property type="entry name" value="MFS AFLATOXIN EFFLUX PUMP"/>
    <property type="match status" value="1"/>
</dbReference>
<feature type="transmembrane region" description="Helical" evidence="6">
    <location>
        <begin position="68"/>
        <end position="89"/>
    </location>
</feature>
<comment type="caution">
    <text evidence="8">The sequence shown here is derived from an EMBL/GenBank/DDBJ whole genome shotgun (WGS) entry which is preliminary data.</text>
</comment>
<dbReference type="Pfam" id="PF06609">
    <property type="entry name" value="TRI12"/>
    <property type="match status" value="1"/>
</dbReference>
<keyword evidence="4 6" id="KW-1133">Transmembrane helix</keyword>
<organism evidence="8 9">
    <name type="scientific">Rhypophila decipiens</name>
    <dbReference type="NCBI Taxonomy" id="261697"/>
    <lineage>
        <taxon>Eukaryota</taxon>
        <taxon>Fungi</taxon>
        <taxon>Dikarya</taxon>
        <taxon>Ascomycota</taxon>
        <taxon>Pezizomycotina</taxon>
        <taxon>Sordariomycetes</taxon>
        <taxon>Sordariomycetidae</taxon>
        <taxon>Sordariales</taxon>
        <taxon>Naviculisporaceae</taxon>
        <taxon>Rhypophila</taxon>
    </lineage>
</organism>
<feature type="chain" id="PRO_5042835473" evidence="7">
    <location>
        <begin position="21"/>
        <end position="358"/>
    </location>
</feature>
<feature type="transmembrane region" description="Helical" evidence="6">
    <location>
        <begin position="236"/>
        <end position="258"/>
    </location>
</feature>
<feature type="transmembrane region" description="Helical" evidence="6">
    <location>
        <begin position="204"/>
        <end position="224"/>
    </location>
</feature>
<evidence type="ECO:0000256" key="5">
    <source>
        <dbReference type="ARBA" id="ARBA00023136"/>
    </source>
</evidence>
<evidence type="ECO:0000313" key="8">
    <source>
        <dbReference type="EMBL" id="KAK4214621.1"/>
    </source>
</evidence>
<evidence type="ECO:0000313" key="9">
    <source>
        <dbReference type="Proteomes" id="UP001301769"/>
    </source>
</evidence>
<evidence type="ECO:0000256" key="4">
    <source>
        <dbReference type="ARBA" id="ARBA00022989"/>
    </source>
</evidence>
<feature type="transmembrane region" description="Helical" evidence="6">
    <location>
        <begin position="176"/>
        <end position="198"/>
    </location>
</feature>
<keyword evidence="7" id="KW-0732">Signal</keyword>
<evidence type="ECO:0000256" key="1">
    <source>
        <dbReference type="ARBA" id="ARBA00004141"/>
    </source>
</evidence>
<keyword evidence="5 6" id="KW-0472">Membrane</keyword>
<dbReference type="Proteomes" id="UP001301769">
    <property type="component" value="Unassembled WGS sequence"/>
</dbReference>
<dbReference type="GO" id="GO:0022857">
    <property type="term" value="F:transmembrane transporter activity"/>
    <property type="evidence" value="ECO:0007669"/>
    <property type="project" value="InterPro"/>
</dbReference>
<keyword evidence="2" id="KW-0813">Transport</keyword>
<dbReference type="Gene3D" id="1.20.1250.20">
    <property type="entry name" value="MFS general substrate transporter like domains"/>
    <property type="match status" value="1"/>
</dbReference>
<proteinExistence type="predicted"/>
<protein>
    <submittedName>
        <fullName evidence="8">Major facilitator superfamily transporter protein</fullName>
    </submittedName>
</protein>
<dbReference type="InterPro" id="IPR010573">
    <property type="entry name" value="MFS_Str1/Tri12-like"/>
</dbReference>
<reference evidence="8" key="2">
    <citation type="submission" date="2023-05" db="EMBL/GenBank/DDBJ databases">
        <authorList>
            <consortium name="Lawrence Berkeley National Laboratory"/>
            <person name="Steindorff A."/>
            <person name="Hensen N."/>
            <person name="Bonometti L."/>
            <person name="Westerberg I."/>
            <person name="Brannstrom I.O."/>
            <person name="Guillou S."/>
            <person name="Cros-Aarteil S."/>
            <person name="Calhoun S."/>
            <person name="Haridas S."/>
            <person name="Kuo A."/>
            <person name="Mondo S."/>
            <person name="Pangilinan J."/>
            <person name="Riley R."/>
            <person name="Labutti K."/>
            <person name="Andreopoulos B."/>
            <person name="Lipzen A."/>
            <person name="Chen C."/>
            <person name="Yanf M."/>
            <person name="Daum C."/>
            <person name="Ng V."/>
            <person name="Clum A."/>
            <person name="Ohm R."/>
            <person name="Martin F."/>
            <person name="Silar P."/>
            <person name="Natvig D."/>
            <person name="Lalanne C."/>
            <person name="Gautier V."/>
            <person name="Ament-Velasquez S.L."/>
            <person name="Kruys A."/>
            <person name="Hutchinson M.I."/>
            <person name="Powell A.J."/>
            <person name="Barry K."/>
            <person name="Miller A.N."/>
            <person name="Grigoriev I.V."/>
            <person name="Debuchy R."/>
            <person name="Gladieux P."/>
            <person name="Thoren M.H."/>
            <person name="Johannesson H."/>
        </authorList>
    </citation>
    <scope>NUCLEOTIDE SEQUENCE</scope>
    <source>
        <strain evidence="8">PSN293</strain>
    </source>
</reference>
<dbReference type="PANTHER" id="PTHR23501">
    <property type="entry name" value="MAJOR FACILITATOR SUPERFAMILY"/>
    <property type="match status" value="1"/>
</dbReference>
<sequence length="358" mass="37823">MTFTASILLIFCHLPEQIRTSASQASSWKDRMNEMDIPGTGILIPSVVSLLLALQWGGASQYAWNSPVIIALLVLSGLGLGVFVGLQIYKGDRATIPPRIIKQRSVACSACFFFFRQQDGDYLSVLYKSQLPIWFQAIQNVSPLDSGIRILPTTLSVALFSFLAGLGVAKTGYYTPFMIVGVAMLTGGAFFTATALTISSPSQVWIGSQLLFGTGAGIGIQQAHTAAQIVLEPADVPTGVVILIFSHVMGAVVFIPVAQSVFTSRLLSGLEAIQGPGKPGLGSLEPKEILHMGANGFRDLSSLSSNADLLKHVLDAYNCALTSAFLAGAVVACAGVVASLGMEWISIRKKNPEGVTAS</sequence>
<keyword evidence="9" id="KW-1185">Reference proteome</keyword>
<reference evidence="8" key="1">
    <citation type="journal article" date="2023" name="Mol. Phylogenet. Evol.">
        <title>Genome-scale phylogeny and comparative genomics of the fungal order Sordariales.</title>
        <authorList>
            <person name="Hensen N."/>
            <person name="Bonometti L."/>
            <person name="Westerberg I."/>
            <person name="Brannstrom I.O."/>
            <person name="Guillou S."/>
            <person name="Cros-Aarteil S."/>
            <person name="Calhoun S."/>
            <person name="Haridas S."/>
            <person name="Kuo A."/>
            <person name="Mondo S."/>
            <person name="Pangilinan J."/>
            <person name="Riley R."/>
            <person name="LaButti K."/>
            <person name="Andreopoulos B."/>
            <person name="Lipzen A."/>
            <person name="Chen C."/>
            <person name="Yan M."/>
            <person name="Daum C."/>
            <person name="Ng V."/>
            <person name="Clum A."/>
            <person name="Steindorff A."/>
            <person name="Ohm R.A."/>
            <person name="Martin F."/>
            <person name="Silar P."/>
            <person name="Natvig D.O."/>
            <person name="Lalanne C."/>
            <person name="Gautier V."/>
            <person name="Ament-Velasquez S.L."/>
            <person name="Kruys A."/>
            <person name="Hutchinson M.I."/>
            <person name="Powell A.J."/>
            <person name="Barry K."/>
            <person name="Miller A.N."/>
            <person name="Grigoriev I.V."/>
            <person name="Debuchy R."/>
            <person name="Gladieux P."/>
            <person name="Hiltunen Thoren M."/>
            <person name="Johannesson H."/>
        </authorList>
    </citation>
    <scope>NUCLEOTIDE SEQUENCE</scope>
    <source>
        <strain evidence="8">PSN293</strain>
    </source>
</reference>
<comment type="subcellular location">
    <subcellularLocation>
        <location evidence="1">Membrane</location>
        <topology evidence="1">Multi-pass membrane protein</topology>
    </subcellularLocation>
</comment>
<keyword evidence="3 6" id="KW-0812">Transmembrane</keyword>
<feature type="transmembrane region" description="Helical" evidence="6">
    <location>
        <begin position="37"/>
        <end position="56"/>
    </location>
</feature>
<name>A0AAN6YAY5_9PEZI</name>
<dbReference type="AlphaFoldDB" id="A0AAN6YAY5"/>
<evidence type="ECO:0000256" key="2">
    <source>
        <dbReference type="ARBA" id="ARBA00022448"/>
    </source>
</evidence>
<dbReference type="GO" id="GO:0005886">
    <property type="term" value="C:plasma membrane"/>
    <property type="evidence" value="ECO:0007669"/>
    <property type="project" value="TreeGrafter"/>
</dbReference>
<evidence type="ECO:0000256" key="6">
    <source>
        <dbReference type="SAM" id="Phobius"/>
    </source>
</evidence>
<feature type="transmembrane region" description="Helical" evidence="6">
    <location>
        <begin position="320"/>
        <end position="340"/>
    </location>
</feature>
<evidence type="ECO:0000256" key="7">
    <source>
        <dbReference type="SAM" id="SignalP"/>
    </source>
</evidence>
<gene>
    <name evidence="8" type="ORF">QBC37DRAFT_314075</name>
</gene>
<dbReference type="EMBL" id="MU858091">
    <property type="protein sequence ID" value="KAK4214621.1"/>
    <property type="molecule type" value="Genomic_DNA"/>
</dbReference>
<feature type="signal peptide" evidence="7">
    <location>
        <begin position="1"/>
        <end position="20"/>
    </location>
</feature>